<evidence type="ECO:0000313" key="2">
    <source>
        <dbReference type="Proteomes" id="UP001147760"/>
    </source>
</evidence>
<dbReference type="PANTHER" id="PTHR43734:SF4">
    <property type="entry name" value="AMINE OXIDASE DOMAIN-CONTAINING PROTEIN"/>
    <property type="match status" value="1"/>
</dbReference>
<name>A0A9W9WPK4_9EURO</name>
<dbReference type="PANTHER" id="PTHR43734">
    <property type="entry name" value="PHYTOENE DESATURASE"/>
    <property type="match status" value="1"/>
</dbReference>
<dbReference type="InterPro" id="IPR036188">
    <property type="entry name" value="FAD/NAD-bd_sf"/>
</dbReference>
<sequence length="165" mass="18357">MASKELADTVPSDVDILVIGACPTGLGAAKRLQQVKSASWLIIDSNETPSGLVSTDITPEGFLFDVGGHIIFSHYKYFDCLNRALPKAEDWYEHQLVSFIRYEEACARPASDKPANFDVWNTRNIGERLNEIFIRPYNFKLGKRVASPNLKLLTSNVILNKVAGN</sequence>
<dbReference type="Proteomes" id="UP001147760">
    <property type="component" value="Unassembled WGS sequence"/>
</dbReference>
<dbReference type="Gene3D" id="3.50.50.60">
    <property type="entry name" value="FAD/NAD(P)-binding domain"/>
    <property type="match status" value="2"/>
</dbReference>
<accession>A0A9W9WPK4</accession>
<comment type="caution">
    <text evidence="1">The sequence shown here is derived from an EMBL/GenBank/DDBJ whole genome shotgun (WGS) entry which is preliminary data.</text>
</comment>
<protein>
    <recommendedName>
        <fullName evidence="3">Amine oxidase domain-containing protein</fullName>
    </recommendedName>
</protein>
<reference evidence="1" key="1">
    <citation type="submission" date="2022-12" db="EMBL/GenBank/DDBJ databases">
        <authorList>
            <person name="Petersen C."/>
        </authorList>
    </citation>
    <scope>NUCLEOTIDE SEQUENCE</scope>
    <source>
        <strain evidence="1">IBT 17660</strain>
    </source>
</reference>
<keyword evidence="2" id="KW-1185">Reference proteome</keyword>
<gene>
    <name evidence="1" type="ORF">N7530_008269</name>
</gene>
<dbReference type="EMBL" id="JAPWDO010000005">
    <property type="protein sequence ID" value="KAJ5470912.1"/>
    <property type="molecule type" value="Genomic_DNA"/>
</dbReference>
<dbReference type="OrthoDB" id="38045at2759"/>
<evidence type="ECO:0008006" key="3">
    <source>
        <dbReference type="Google" id="ProtNLM"/>
    </source>
</evidence>
<proteinExistence type="predicted"/>
<evidence type="ECO:0000313" key="1">
    <source>
        <dbReference type="EMBL" id="KAJ5470912.1"/>
    </source>
</evidence>
<dbReference type="AlphaFoldDB" id="A0A9W9WPK4"/>
<dbReference type="Pfam" id="PF13450">
    <property type="entry name" value="NAD_binding_8"/>
    <property type="match status" value="1"/>
</dbReference>
<organism evidence="1 2">
    <name type="scientific">Penicillium desertorum</name>
    <dbReference type="NCBI Taxonomy" id="1303715"/>
    <lineage>
        <taxon>Eukaryota</taxon>
        <taxon>Fungi</taxon>
        <taxon>Dikarya</taxon>
        <taxon>Ascomycota</taxon>
        <taxon>Pezizomycotina</taxon>
        <taxon>Eurotiomycetes</taxon>
        <taxon>Eurotiomycetidae</taxon>
        <taxon>Eurotiales</taxon>
        <taxon>Aspergillaceae</taxon>
        <taxon>Penicillium</taxon>
    </lineage>
</organism>
<dbReference type="SUPFAM" id="SSF51971">
    <property type="entry name" value="Nucleotide-binding domain"/>
    <property type="match status" value="1"/>
</dbReference>
<reference evidence="1" key="2">
    <citation type="journal article" date="2023" name="IMA Fungus">
        <title>Comparative genomic study of the Penicillium genus elucidates a diverse pangenome and 15 lateral gene transfer events.</title>
        <authorList>
            <person name="Petersen C."/>
            <person name="Sorensen T."/>
            <person name="Nielsen M.R."/>
            <person name="Sondergaard T.E."/>
            <person name="Sorensen J.L."/>
            <person name="Fitzpatrick D.A."/>
            <person name="Frisvad J.C."/>
            <person name="Nielsen K.L."/>
        </authorList>
    </citation>
    <scope>NUCLEOTIDE SEQUENCE</scope>
    <source>
        <strain evidence="1">IBT 17660</strain>
    </source>
</reference>